<dbReference type="InterPro" id="IPR050118">
    <property type="entry name" value="Pur/Pyrimidine_PRTase"/>
</dbReference>
<keyword evidence="2 3" id="KW-0660">Purine salvage</keyword>
<evidence type="ECO:0000256" key="2">
    <source>
        <dbReference type="ARBA" id="ARBA00022726"/>
    </source>
</evidence>
<dbReference type="HAMAP" id="MF_01467">
    <property type="entry name" value="Hypx_phosphoribosyltr"/>
    <property type="match status" value="1"/>
</dbReference>
<dbReference type="NCBIfam" id="NF002635">
    <property type="entry name" value="PRK02304.1-4"/>
    <property type="match status" value="1"/>
</dbReference>
<dbReference type="OrthoDB" id="8323at2157"/>
<gene>
    <name evidence="3" type="primary">hpt</name>
    <name evidence="5" type="ORF">SAMN04488696_1218</name>
</gene>
<dbReference type="Proteomes" id="UP000198535">
    <property type="component" value="Unassembled WGS sequence"/>
</dbReference>
<dbReference type="GO" id="GO:0006166">
    <property type="term" value="P:purine ribonucleoside salvage"/>
    <property type="evidence" value="ECO:0007669"/>
    <property type="project" value="UniProtKB-KW"/>
</dbReference>
<evidence type="ECO:0000256" key="3">
    <source>
        <dbReference type="HAMAP-Rule" id="MF_01467"/>
    </source>
</evidence>
<comment type="subunit">
    <text evidence="3">Homodimer.</text>
</comment>
<keyword evidence="3" id="KW-0963">Cytoplasm</keyword>
<dbReference type="CDD" id="cd06223">
    <property type="entry name" value="PRTases_typeI"/>
    <property type="match status" value="1"/>
</dbReference>
<dbReference type="STRING" id="487685.SAMN04488696_1218"/>
<dbReference type="GO" id="GO:0052657">
    <property type="term" value="F:guanine phosphoribosyltransferase activity"/>
    <property type="evidence" value="ECO:0007669"/>
    <property type="project" value="RHEA"/>
</dbReference>
<dbReference type="InterPro" id="IPR000836">
    <property type="entry name" value="PRTase_dom"/>
</dbReference>
<dbReference type="GO" id="GO:0005737">
    <property type="term" value="C:cytoplasm"/>
    <property type="evidence" value="ECO:0007669"/>
    <property type="project" value="UniProtKB-SubCell"/>
</dbReference>
<keyword evidence="6" id="KW-1185">Reference proteome</keyword>
<dbReference type="NCBIfam" id="NF040646">
    <property type="entry name" value="HPT_Archaea"/>
    <property type="match status" value="1"/>
</dbReference>
<dbReference type="EMBL" id="FOUJ01000002">
    <property type="protein sequence ID" value="SFM44025.1"/>
    <property type="molecule type" value="Genomic_DNA"/>
</dbReference>
<dbReference type="GO" id="GO:0032264">
    <property type="term" value="P:IMP salvage"/>
    <property type="evidence" value="ECO:0007669"/>
    <property type="project" value="UniProtKB-UniRule"/>
</dbReference>
<dbReference type="EC" id="2.4.2.8" evidence="3"/>
<evidence type="ECO:0000313" key="6">
    <source>
        <dbReference type="Proteomes" id="UP000198535"/>
    </source>
</evidence>
<comment type="catalytic activity">
    <reaction evidence="3">
        <text>GMP + diphosphate = guanine + 5-phospho-alpha-D-ribose 1-diphosphate</text>
        <dbReference type="Rhea" id="RHEA:25424"/>
        <dbReference type="ChEBI" id="CHEBI:16235"/>
        <dbReference type="ChEBI" id="CHEBI:33019"/>
        <dbReference type="ChEBI" id="CHEBI:58017"/>
        <dbReference type="ChEBI" id="CHEBI:58115"/>
    </reaction>
</comment>
<dbReference type="SUPFAM" id="SSF53271">
    <property type="entry name" value="PRTase-like"/>
    <property type="match status" value="1"/>
</dbReference>
<reference evidence="6" key="1">
    <citation type="submission" date="2016-10" db="EMBL/GenBank/DDBJ databases">
        <authorList>
            <person name="Varghese N."/>
            <person name="Submissions S."/>
        </authorList>
    </citation>
    <scope>NUCLEOTIDE SEQUENCE [LARGE SCALE GENOMIC DNA]</scope>
    <source>
        <strain evidence="6">Mob M</strain>
    </source>
</reference>
<evidence type="ECO:0000313" key="5">
    <source>
        <dbReference type="EMBL" id="SFM44025.1"/>
    </source>
</evidence>
<organism evidence="5 6">
    <name type="scientific">Methanolobus profundi</name>
    <dbReference type="NCBI Taxonomy" id="487685"/>
    <lineage>
        <taxon>Archaea</taxon>
        <taxon>Methanobacteriati</taxon>
        <taxon>Methanobacteriota</taxon>
        <taxon>Stenosarchaea group</taxon>
        <taxon>Methanomicrobia</taxon>
        <taxon>Methanosarcinales</taxon>
        <taxon>Methanosarcinaceae</taxon>
        <taxon>Methanolobus</taxon>
    </lineage>
</organism>
<dbReference type="Gene3D" id="3.40.50.2020">
    <property type="match status" value="1"/>
</dbReference>
<dbReference type="PANTHER" id="PTHR43864:SF1">
    <property type="entry name" value="XANTHINE PHOSPHORIBOSYLTRANSFERASE"/>
    <property type="match status" value="1"/>
</dbReference>
<dbReference type="RefSeq" id="WP_091934694.1">
    <property type="nucleotide sequence ID" value="NZ_FOUJ01000002.1"/>
</dbReference>
<sequence>MLAILQESLLNAPIVHRGAYHYFIHPISDGVPQLEPALLDEVTDHILGMVTKDFDKILAIEAMGIPLATALSMKTGIPFTIIRKRPYELEGEIKLSQETGYSKGELYINDVREGDRVLIVDDVISTGGTLVALMNALEGIGATVTDNIVIIERGDGVSRLRDMGIDVKTLVRIDVTEKGVSIEAVHE</sequence>
<dbReference type="AlphaFoldDB" id="A0A1I4QW54"/>
<accession>A0A1I4QW54</accession>
<dbReference type="InterPro" id="IPR029057">
    <property type="entry name" value="PRTase-like"/>
</dbReference>
<comment type="pathway">
    <text evidence="3">Purine metabolism; IMP biosynthesis via salvage pathway; IMP from hypoxanthine: step 1/1.</text>
</comment>
<evidence type="ECO:0000256" key="1">
    <source>
        <dbReference type="ARBA" id="ARBA00022679"/>
    </source>
</evidence>
<dbReference type="InterPro" id="IPR026597">
    <property type="entry name" value="HGPRTase-like"/>
</dbReference>
<comment type="similarity">
    <text evidence="3">Belongs to the purine/pyrimidine phosphoribosyltransferase family. Archaeal HPRT subfamily.</text>
</comment>
<dbReference type="UniPathway" id="UPA00591">
    <property type="reaction ID" value="UER00648"/>
</dbReference>
<feature type="domain" description="Phosphoribosyltransferase" evidence="4">
    <location>
        <begin position="53"/>
        <end position="171"/>
    </location>
</feature>
<dbReference type="PANTHER" id="PTHR43864">
    <property type="entry name" value="HYPOXANTHINE/GUANINE PHOSPHORIBOSYLTRANSFERASE"/>
    <property type="match status" value="1"/>
</dbReference>
<name>A0A1I4QW54_9EURY</name>
<keyword evidence="3 5" id="KW-0328">Glycosyltransferase</keyword>
<evidence type="ECO:0000259" key="4">
    <source>
        <dbReference type="Pfam" id="PF00156"/>
    </source>
</evidence>
<comment type="catalytic activity">
    <reaction evidence="3">
        <text>IMP + diphosphate = hypoxanthine + 5-phospho-alpha-D-ribose 1-diphosphate</text>
        <dbReference type="Rhea" id="RHEA:17973"/>
        <dbReference type="ChEBI" id="CHEBI:17368"/>
        <dbReference type="ChEBI" id="CHEBI:33019"/>
        <dbReference type="ChEBI" id="CHEBI:58017"/>
        <dbReference type="ChEBI" id="CHEBI:58053"/>
        <dbReference type="EC" id="2.4.2.8"/>
    </reaction>
</comment>
<comment type="subcellular location">
    <subcellularLocation>
        <location evidence="3">Cytoplasm</location>
    </subcellularLocation>
</comment>
<comment type="function">
    <text evidence="3">Catalyzes a salvage reaction resulting in the formation of IMP that is energically less costly than de novo synthesis.</text>
</comment>
<keyword evidence="1 3" id="KW-0808">Transferase</keyword>
<dbReference type="GO" id="GO:0004422">
    <property type="term" value="F:hypoxanthine phosphoribosyltransferase activity"/>
    <property type="evidence" value="ECO:0007669"/>
    <property type="project" value="UniProtKB-UniRule"/>
</dbReference>
<protein>
    <recommendedName>
        <fullName evidence="3">Hypoxanthine/guanine phosphoribosyltransferase</fullName>
        <shortName evidence="3">HGPRTase</shortName>
        <ecNumber evidence="3">2.4.2.8</ecNumber>
    </recommendedName>
</protein>
<dbReference type="Pfam" id="PF00156">
    <property type="entry name" value="Pribosyltran"/>
    <property type="match status" value="1"/>
</dbReference>
<proteinExistence type="inferred from homology"/>